<keyword evidence="3" id="KW-1003">Cell membrane</keyword>
<reference evidence="11" key="1">
    <citation type="journal article" date="2015" name="Genome Announc.">
        <title>Whole-Genome Sequences of 80 Environmental and Clinical Isolates of Burkholderia pseudomallei.</title>
        <authorList>
            <person name="Johnson S.L."/>
            <person name="Baker A.L."/>
            <person name="Chain P.S."/>
            <person name="Currie B.J."/>
            <person name="Daligault H.E."/>
            <person name="Davenport K.W."/>
            <person name="Davis C.B."/>
            <person name="Inglis T.J."/>
            <person name="Kaestli M."/>
            <person name="Koren S."/>
            <person name="Mayo M."/>
            <person name="Merritt A.J."/>
            <person name="Price E.P."/>
            <person name="Sarovich D.S."/>
            <person name="Warner J."/>
            <person name="Rosovitz M.J."/>
        </authorList>
    </citation>
    <scope>NUCLEOTIDE SEQUENCE [LARGE SCALE GENOMIC DNA]</scope>
    <source>
        <strain evidence="11">DSM 2030</strain>
    </source>
</reference>
<keyword evidence="11" id="KW-1185">Reference proteome</keyword>
<keyword evidence="4" id="KW-0547">Nucleotide-binding</keyword>
<evidence type="ECO:0000256" key="2">
    <source>
        <dbReference type="ARBA" id="ARBA00022448"/>
    </source>
</evidence>
<dbReference type="GO" id="GO:0043215">
    <property type="term" value="P:daunorubicin transport"/>
    <property type="evidence" value="ECO:0007669"/>
    <property type="project" value="InterPro"/>
</dbReference>
<evidence type="ECO:0000256" key="4">
    <source>
        <dbReference type="ARBA" id="ARBA00022741"/>
    </source>
</evidence>
<proteinExistence type="inferred from homology"/>
<gene>
    <name evidence="10" type="ORF">TKV_c16560</name>
</gene>
<dbReference type="GO" id="GO:0005524">
    <property type="term" value="F:ATP binding"/>
    <property type="evidence" value="ECO:0007669"/>
    <property type="project" value="UniProtKB-KW"/>
</dbReference>
<dbReference type="eggNOG" id="COG1131">
    <property type="taxonomic scope" value="Bacteria"/>
</dbReference>
<dbReference type="EC" id="3.6.3.25" evidence="10"/>
<evidence type="ECO:0000256" key="8">
    <source>
        <dbReference type="ARBA" id="ARBA00049985"/>
    </source>
</evidence>
<keyword evidence="2" id="KW-0813">Transport</keyword>
<keyword evidence="7" id="KW-0472">Membrane</keyword>
<dbReference type="InterPro" id="IPR005894">
    <property type="entry name" value="DrrA"/>
</dbReference>
<dbReference type="Pfam" id="PF00005">
    <property type="entry name" value="ABC_tran"/>
    <property type="match status" value="1"/>
</dbReference>
<evidence type="ECO:0000256" key="3">
    <source>
        <dbReference type="ARBA" id="ARBA00022475"/>
    </source>
</evidence>
<evidence type="ECO:0000313" key="11">
    <source>
        <dbReference type="Proteomes" id="UP000029669"/>
    </source>
</evidence>
<dbReference type="GO" id="GO:0005886">
    <property type="term" value="C:plasma membrane"/>
    <property type="evidence" value="ECO:0007669"/>
    <property type="project" value="UniProtKB-SubCell"/>
</dbReference>
<dbReference type="PANTHER" id="PTHR42711">
    <property type="entry name" value="ABC TRANSPORTER ATP-BINDING PROTEIN"/>
    <property type="match status" value="1"/>
</dbReference>
<dbReference type="GO" id="GO:1900753">
    <property type="term" value="P:doxorubicin transport"/>
    <property type="evidence" value="ECO:0007669"/>
    <property type="project" value="InterPro"/>
</dbReference>
<dbReference type="EMBL" id="CP009170">
    <property type="protein sequence ID" value="AIS52810.1"/>
    <property type="molecule type" value="Genomic_DNA"/>
</dbReference>
<dbReference type="FunFam" id="3.40.50.300:FF:000589">
    <property type="entry name" value="ABC transporter, ATP-binding subunit"/>
    <property type="match status" value="1"/>
</dbReference>
<evidence type="ECO:0000313" key="10">
    <source>
        <dbReference type="EMBL" id="AIS52810.1"/>
    </source>
</evidence>
<keyword evidence="10" id="KW-0378">Hydrolase</keyword>
<organism evidence="10 11">
    <name type="scientific">Thermoanaerobacter kivui</name>
    <name type="common">Acetogenium kivui</name>
    <dbReference type="NCBI Taxonomy" id="2325"/>
    <lineage>
        <taxon>Bacteria</taxon>
        <taxon>Bacillati</taxon>
        <taxon>Bacillota</taxon>
        <taxon>Clostridia</taxon>
        <taxon>Thermoanaerobacterales</taxon>
        <taxon>Thermoanaerobacteraceae</taxon>
        <taxon>Thermoanaerobacter</taxon>
    </lineage>
</organism>
<dbReference type="Gene3D" id="3.40.50.300">
    <property type="entry name" value="P-loop containing nucleotide triphosphate hydrolases"/>
    <property type="match status" value="1"/>
</dbReference>
<protein>
    <submittedName>
        <fullName evidence="10">Daunorubicin resistance ABC transporter ATPase subunit</fullName>
        <ecNumber evidence="10">3.6.3.25</ecNumber>
    </submittedName>
</protein>
<dbReference type="PROSITE" id="PS00211">
    <property type="entry name" value="ABC_TRANSPORTER_1"/>
    <property type="match status" value="1"/>
</dbReference>
<dbReference type="NCBIfam" id="TIGR01188">
    <property type="entry name" value="drrA"/>
    <property type="match status" value="1"/>
</dbReference>
<dbReference type="PANTHER" id="PTHR42711:SF5">
    <property type="entry name" value="ABC TRANSPORTER ATP-BINDING PROTEIN NATA"/>
    <property type="match status" value="1"/>
</dbReference>
<sequence length="295" mass="33503">MAEDRNVYAEKPMIKVENLVKVFGKFRAVDGISFEVSRGEIFALLGPNGAGKTTTIRILTTLSRPTSGTAYINGYDVRSQSLEVKKQIGVVPQQLNLEKELSAWENLELNGMLYGMEKEERRRRIEELLDYVGLMDKANVNVDKFSGGMMRRLMIARALMHRPRVLFLDEPTVGLDPQTRRKIWDLIKTMNQSGMTVLLTTHYIEEAEKLCHRVAIIDKGKLIAIGSPDELKKQTGNVVLEYLENDTTVRRFFSSRTEALEYAQSLDTDINIRESNLEDVFVKITGGEICENKPL</sequence>
<dbReference type="GO" id="GO:0016887">
    <property type="term" value="F:ATP hydrolysis activity"/>
    <property type="evidence" value="ECO:0007669"/>
    <property type="project" value="InterPro"/>
</dbReference>
<dbReference type="AlphaFoldDB" id="A0A097ASK6"/>
<dbReference type="KEGG" id="tki:TKV_c16560"/>
<comment type="similarity">
    <text evidence="8">Belongs to the ABC transporter superfamily. Drug exporter-1 (DrugE1) (TC 3.A.1.105) family.</text>
</comment>
<dbReference type="InterPro" id="IPR017871">
    <property type="entry name" value="ABC_transporter-like_CS"/>
</dbReference>
<dbReference type="PROSITE" id="PS50893">
    <property type="entry name" value="ABC_TRANSPORTER_2"/>
    <property type="match status" value="1"/>
</dbReference>
<dbReference type="Proteomes" id="UP000029669">
    <property type="component" value="Chromosome"/>
</dbReference>
<accession>A0A097ASK6</accession>
<evidence type="ECO:0000259" key="9">
    <source>
        <dbReference type="PROSITE" id="PS50893"/>
    </source>
</evidence>
<feature type="domain" description="ABC transporter" evidence="9">
    <location>
        <begin position="14"/>
        <end position="244"/>
    </location>
</feature>
<comment type="subcellular location">
    <subcellularLocation>
        <location evidence="1">Cell membrane</location>
        <topology evidence="1">Peripheral membrane protein</topology>
        <orientation evidence="1">Cytoplasmic side</orientation>
    </subcellularLocation>
</comment>
<evidence type="ECO:0000256" key="1">
    <source>
        <dbReference type="ARBA" id="ARBA00004413"/>
    </source>
</evidence>
<dbReference type="SMART" id="SM00382">
    <property type="entry name" value="AAA"/>
    <property type="match status" value="1"/>
</dbReference>
<dbReference type="InterPro" id="IPR003439">
    <property type="entry name" value="ABC_transporter-like_ATP-bd"/>
</dbReference>
<name>A0A097ASK6_THEKI</name>
<dbReference type="SUPFAM" id="SSF52540">
    <property type="entry name" value="P-loop containing nucleoside triphosphate hydrolases"/>
    <property type="match status" value="1"/>
</dbReference>
<evidence type="ECO:0000256" key="7">
    <source>
        <dbReference type="ARBA" id="ARBA00023136"/>
    </source>
</evidence>
<dbReference type="InterPro" id="IPR050763">
    <property type="entry name" value="ABC_transporter_ATP-binding"/>
</dbReference>
<evidence type="ECO:0000256" key="5">
    <source>
        <dbReference type="ARBA" id="ARBA00022840"/>
    </source>
</evidence>
<keyword evidence="6" id="KW-1278">Translocase</keyword>
<dbReference type="InterPro" id="IPR003593">
    <property type="entry name" value="AAA+_ATPase"/>
</dbReference>
<dbReference type="InterPro" id="IPR027417">
    <property type="entry name" value="P-loop_NTPase"/>
</dbReference>
<keyword evidence="5" id="KW-0067">ATP-binding</keyword>
<dbReference type="HOGENOM" id="CLU_000604_1_2_9"/>
<evidence type="ECO:0000256" key="6">
    <source>
        <dbReference type="ARBA" id="ARBA00022967"/>
    </source>
</evidence>
<dbReference type="STRING" id="2325.TKV_c16560"/>